<dbReference type="Proteomes" id="UP000234681">
    <property type="component" value="Chromosome 14"/>
</dbReference>
<evidence type="ECO:0000313" key="2">
    <source>
        <dbReference type="EMBL" id="EDL98006.1"/>
    </source>
</evidence>
<dbReference type="PANTHER" id="PTHR47958">
    <property type="entry name" value="ATP-DEPENDENT RNA HELICASE DBP3"/>
    <property type="match status" value="1"/>
</dbReference>
<dbReference type="Pfam" id="PF00271">
    <property type="entry name" value="Helicase_C"/>
    <property type="match status" value="1"/>
</dbReference>
<evidence type="ECO:0000313" key="3">
    <source>
        <dbReference type="Proteomes" id="UP000234681"/>
    </source>
</evidence>
<proteinExistence type="predicted"/>
<gene>
    <name evidence="2" type="ORF">rCG_23212</name>
</gene>
<reference evidence="3" key="1">
    <citation type="submission" date="2005-09" db="EMBL/GenBank/DDBJ databases">
        <authorList>
            <person name="Mural R.J."/>
            <person name="Li P.W."/>
            <person name="Adams M.D."/>
            <person name="Amanatides P.G."/>
            <person name="Baden-Tillson H."/>
            <person name="Barnstead M."/>
            <person name="Chin S.H."/>
            <person name="Dew I."/>
            <person name="Evans C.A."/>
            <person name="Ferriera S."/>
            <person name="Flanigan M."/>
            <person name="Fosler C."/>
            <person name="Glodek A."/>
            <person name="Gu Z."/>
            <person name="Holt R.A."/>
            <person name="Jennings D."/>
            <person name="Kraft C.L."/>
            <person name="Lu F."/>
            <person name="Nguyen T."/>
            <person name="Nusskern D.R."/>
            <person name="Pfannkoch C.M."/>
            <person name="Sitter C."/>
            <person name="Sutton G.G."/>
            <person name="Venter J.C."/>
            <person name="Wang Z."/>
            <person name="Woodage T."/>
            <person name="Zheng X.H."/>
            <person name="Zhong F."/>
        </authorList>
    </citation>
    <scope>NUCLEOTIDE SEQUENCE [LARGE SCALE GENOMIC DNA]</scope>
    <source>
        <strain>BN</strain>
        <strain evidence="3">Sprague-Dawley</strain>
    </source>
</reference>
<feature type="domain" description="Helicase C-terminal" evidence="1">
    <location>
        <begin position="1"/>
        <end position="80"/>
    </location>
</feature>
<protein>
    <submittedName>
        <fullName evidence="2">RCG23212</fullName>
    </submittedName>
</protein>
<sequence length="80" mass="9606">MRRVKSLWFYFFLPIKRKYDELSRKLRRDGWPAMGIYSDKSQQEHGWVLNKFKHEKAPILNAIHVASKGKDVEDVKFIIN</sequence>
<dbReference type="EMBL" id="CH473996">
    <property type="protein sequence ID" value="EDL98006.1"/>
    <property type="molecule type" value="Genomic_DNA"/>
</dbReference>
<dbReference type="InterPro" id="IPR001650">
    <property type="entry name" value="Helicase_C-like"/>
</dbReference>
<accession>A6JQ88</accession>
<dbReference type="InterPro" id="IPR027417">
    <property type="entry name" value="P-loop_NTPase"/>
</dbReference>
<dbReference type="SUPFAM" id="SSF52540">
    <property type="entry name" value="P-loop containing nucleoside triphosphate hydrolases"/>
    <property type="match status" value="1"/>
</dbReference>
<evidence type="ECO:0000259" key="1">
    <source>
        <dbReference type="PROSITE" id="PS51194"/>
    </source>
</evidence>
<dbReference type="Gene3D" id="3.40.50.300">
    <property type="entry name" value="P-loop containing nucleotide triphosphate hydrolases"/>
    <property type="match status" value="1"/>
</dbReference>
<dbReference type="PROSITE" id="PS51194">
    <property type="entry name" value="HELICASE_CTER"/>
    <property type="match status" value="1"/>
</dbReference>
<name>A6JQ88_RAT</name>
<organism evidence="2 3">
    <name type="scientific">Rattus norvegicus</name>
    <name type="common">Rat</name>
    <dbReference type="NCBI Taxonomy" id="10116"/>
    <lineage>
        <taxon>Eukaryota</taxon>
        <taxon>Metazoa</taxon>
        <taxon>Chordata</taxon>
        <taxon>Craniata</taxon>
        <taxon>Vertebrata</taxon>
        <taxon>Euteleostomi</taxon>
        <taxon>Mammalia</taxon>
        <taxon>Eutheria</taxon>
        <taxon>Euarchontoglires</taxon>
        <taxon>Glires</taxon>
        <taxon>Rodentia</taxon>
        <taxon>Myomorpha</taxon>
        <taxon>Muroidea</taxon>
        <taxon>Muridae</taxon>
        <taxon>Murinae</taxon>
        <taxon>Rattus</taxon>
    </lineage>
</organism>
<dbReference type="AlphaFoldDB" id="A6JQ88"/>